<dbReference type="Gramene" id="Aco014154.1.mrna1">
    <property type="protein sequence ID" value="Aco014154.1.mrna1.cds1"/>
    <property type="gene ID" value="Aco014154.1.path1"/>
</dbReference>
<dbReference type="SUPFAM" id="SSF51110">
    <property type="entry name" value="alpha-D-mannose-specific plant lectins"/>
    <property type="match status" value="2"/>
</dbReference>
<evidence type="ECO:0000256" key="2">
    <source>
        <dbReference type="ARBA" id="ARBA00012513"/>
    </source>
</evidence>
<dbReference type="SMART" id="SM00108">
    <property type="entry name" value="B_lectin"/>
    <property type="match status" value="2"/>
</dbReference>
<evidence type="ECO:0000256" key="4">
    <source>
        <dbReference type="ARBA" id="ARBA00047899"/>
    </source>
</evidence>
<evidence type="ECO:0000313" key="9">
    <source>
        <dbReference type="RefSeq" id="XP_020102021.1"/>
    </source>
</evidence>
<dbReference type="OrthoDB" id="205639at2759"/>
<comment type="catalytic activity">
    <reaction evidence="5">
        <text>L-seryl-[protein] + ATP = O-phospho-L-seryl-[protein] + ADP + H(+)</text>
        <dbReference type="Rhea" id="RHEA:17989"/>
        <dbReference type="Rhea" id="RHEA-COMP:9863"/>
        <dbReference type="Rhea" id="RHEA-COMP:11604"/>
        <dbReference type="ChEBI" id="CHEBI:15378"/>
        <dbReference type="ChEBI" id="CHEBI:29999"/>
        <dbReference type="ChEBI" id="CHEBI:30616"/>
        <dbReference type="ChEBI" id="CHEBI:83421"/>
        <dbReference type="ChEBI" id="CHEBI:456216"/>
        <dbReference type="EC" id="2.7.11.1"/>
    </reaction>
</comment>
<evidence type="ECO:0000313" key="8">
    <source>
        <dbReference type="Proteomes" id="UP000515123"/>
    </source>
</evidence>
<reference evidence="9" key="2">
    <citation type="submission" date="2025-08" db="UniProtKB">
        <authorList>
            <consortium name="RefSeq"/>
        </authorList>
    </citation>
    <scope>IDENTIFICATION</scope>
    <source>
        <tissue evidence="9">Leaf</tissue>
    </source>
</reference>
<comment type="catalytic activity">
    <reaction evidence="4">
        <text>L-threonyl-[protein] + ATP = O-phospho-L-threonyl-[protein] + ADP + H(+)</text>
        <dbReference type="Rhea" id="RHEA:46608"/>
        <dbReference type="Rhea" id="RHEA-COMP:11060"/>
        <dbReference type="Rhea" id="RHEA-COMP:11605"/>
        <dbReference type="ChEBI" id="CHEBI:15378"/>
        <dbReference type="ChEBI" id="CHEBI:30013"/>
        <dbReference type="ChEBI" id="CHEBI:30616"/>
        <dbReference type="ChEBI" id="CHEBI:61977"/>
        <dbReference type="ChEBI" id="CHEBI:456216"/>
        <dbReference type="EC" id="2.7.11.1"/>
    </reaction>
</comment>
<keyword evidence="6" id="KW-0732">Signal</keyword>
<feature type="domain" description="Bulb-type lectin" evidence="7">
    <location>
        <begin position="141"/>
        <end position="253"/>
    </location>
</feature>
<comment type="subcellular location">
    <subcellularLocation>
        <location evidence="1">Membrane</location>
        <topology evidence="1">Single-pass type I membrane protein</topology>
    </subcellularLocation>
</comment>
<feature type="domain" description="Bulb-type lectin" evidence="7">
    <location>
        <begin position="26"/>
        <end position="135"/>
    </location>
</feature>
<dbReference type="RefSeq" id="XP_020102021.1">
    <property type="nucleotide sequence ID" value="XM_020246432.1"/>
</dbReference>
<organism evidence="8 9">
    <name type="scientific">Ananas comosus</name>
    <name type="common">Pineapple</name>
    <name type="synonym">Ananas ananas</name>
    <dbReference type="NCBI Taxonomy" id="4615"/>
    <lineage>
        <taxon>Eukaryota</taxon>
        <taxon>Viridiplantae</taxon>
        <taxon>Streptophyta</taxon>
        <taxon>Embryophyta</taxon>
        <taxon>Tracheophyta</taxon>
        <taxon>Spermatophyta</taxon>
        <taxon>Magnoliopsida</taxon>
        <taxon>Liliopsida</taxon>
        <taxon>Poales</taxon>
        <taxon>Bromeliaceae</taxon>
        <taxon>Bromelioideae</taxon>
        <taxon>Ananas</taxon>
    </lineage>
</organism>
<name>A0A6P5G086_ANACO</name>
<keyword evidence="3" id="KW-0675">Receptor</keyword>
<proteinExistence type="predicted"/>
<dbReference type="GeneID" id="109719649"/>
<feature type="chain" id="PRO_5027909265" description="non-specific serine/threonine protein kinase" evidence="6">
    <location>
        <begin position="26"/>
        <end position="271"/>
    </location>
</feature>
<dbReference type="InterPro" id="IPR036426">
    <property type="entry name" value="Bulb-type_lectin_dom_sf"/>
</dbReference>
<evidence type="ECO:0000256" key="1">
    <source>
        <dbReference type="ARBA" id="ARBA00004479"/>
    </source>
</evidence>
<dbReference type="PROSITE" id="PS50927">
    <property type="entry name" value="BULB_LECTIN"/>
    <property type="match status" value="2"/>
</dbReference>
<evidence type="ECO:0000256" key="3">
    <source>
        <dbReference type="ARBA" id="ARBA00023170"/>
    </source>
</evidence>
<dbReference type="GO" id="GO:0004674">
    <property type="term" value="F:protein serine/threonine kinase activity"/>
    <property type="evidence" value="ECO:0007669"/>
    <property type="project" value="UniProtKB-EC"/>
</dbReference>
<feature type="signal peptide" evidence="6">
    <location>
        <begin position="1"/>
        <end position="25"/>
    </location>
</feature>
<dbReference type="GO" id="GO:0051707">
    <property type="term" value="P:response to other organism"/>
    <property type="evidence" value="ECO:0007669"/>
    <property type="project" value="UniProtKB-ARBA"/>
</dbReference>
<evidence type="ECO:0000259" key="7">
    <source>
        <dbReference type="PROSITE" id="PS50927"/>
    </source>
</evidence>
<sequence length="271" mass="30630">MAIQIPFALLTLSTIFLLLPPYTTADYVLYNGEVLMAGQNLTNGYYRLTMQPNCDLVLYDNYDTPIWQTNTAGGGQNCYVTLKPNGEMVVRRDVHYTLWSSASKSKKGKYALVLNSNGRLGIYGQRRWSSNNQKDAKVLSRSEVKTEYVLFSGQRLSPPRKLKYRNYSLGFSKCNLVIRDERSEKALWQTNTDGNDCYLQLENDGELSVKRSGERVWSSNKRGESGEYIAVLRFDGRLHVYGPQVWSNESREDSELLTASPVVGVDSASSL</sequence>
<dbReference type="AlphaFoldDB" id="A0A6P5G086"/>
<dbReference type="GO" id="GO:0016020">
    <property type="term" value="C:membrane"/>
    <property type="evidence" value="ECO:0007669"/>
    <property type="project" value="UniProtKB-SubCell"/>
</dbReference>
<gene>
    <name evidence="9" type="primary">LOC109719649</name>
</gene>
<keyword evidence="8" id="KW-1185">Reference proteome</keyword>
<dbReference type="Gene3D" id="2.90.10.10">
    <property type="entry name" value="Bulb-type lectin domain"/>
    <property type="match status" value="2"/>
</dbReference>
<dbReference type="InterPro" id="IPR001480">
    <property type="entry name" value="Bulb-type_lectin_dom"/>
</dbReference>
<protein>
    <recommendedName>
        <fullName evidence="2">non-specific serine/threonine protein kinase</fullName>
        <ecNumber evidence="2">2.7.11.1</ecNumber>
    </recommendedName>
</protein>
<dbReference type="EC" id="2.7.11.1" evidence="2"/>
<evidence type="ECO:0000256" key="5">
    <source>
        <dbReference type="ARBA" id="ARBA00048679"/>
    </source>
</evidence>
<reference evidence="8" key="1">
    <citation type="journal article" date="2015" name="Nat. Genet.">
        <title>The pineapple genome and the evolution of CAM photosynthesis.</title>
        <authorList>
            <person name="Ming R."/>
            <person name="VanBuren R."/>
            <person name="Wai C.M."/>
            <person name="Tang H."/>
            <person name="Schatz M.C."/>
            <person name="Bowers J.E."/>
            <person name="Lyons E."/>
            <person name="Wang M.L."/>
            <person name="Chen J."/>
            <person name="Biggers E."/>
            <person name="Zhang J."/>
            <person name="Huang L."/>
            <person name="Zhang L."/>
            <person name="Miao W."/>
            <person name="Zhang J."/>
            <person name="Ye Z."/>
            <person name="Miao C."/>
            <person name="Lin Z."/>
            <person name="Wang H."/>
            <person name="Zhou H."/>
            <person name="Yim W.C."/>
            <person name="Priest H.D."/>
            <person name="Zheng C."/>
            <person name="Woodhouse M."/>
            <person name="Edger P.P."/>
            <person name="Guyot R."/>
            <person name="Guo H.B."/>
            <person name="Guo H."/>
            <person name="Zheng G."/>
            <person name="Singh R."/>
            <person name="Sharma A."/>
            <person name="Min X."/>
            <person name="Zheng Y."/>
            <person name="Lee H."/>
            <person name="Gurtowski J."/>
            <person name="Sedlazeck F.J."/>
            <person name="Harkess A."/>
            <person name="McKain M.R."/>
            <person name="Liao Z."/>
            <person name="Fang J."/>
            <person name="Liu J."/>
            <person name="Zhang X."/>
            <person name="Zhang Q."/>
            <person name="Hu W."/>
            <person name="Qin Y."/>
            <person name="Wang K."/>
            <person name="Chen L.Y."/>
            <person name="Shirley N."/>
            <person name="Lin Y.R."/>
            <person name="Liu L.Y."/>
            <person name="Hernandez A.G."/>
            <person name="Wright C.L."/>
            <person name="Bulone V."/>
            <person name="Tuskan G.A."/>
            <person name="Heath K."/>
            <person name="Zee F."/>
            <person name="Moore P.H."/>
            <person name="Sunkar R."/>
            <person name="Leebens-Mack J.H."/>
            <person name="Mockler T."/>
            <person name="Bennetzen J.L."/>
            <person name="Freeling M."/>
            <person name="Sankoff D."/>
            <person name="Paterson A.H."/>
            <person name="Zhu X."/>
            <person name="Yang X."/>
            <person name="Smith J.A."/>
            <person name="Cushman J.C."/>
            <person name="Paull R.E."/>
            <person name="Yu Q."/>
        </authorList>
    </citation>
    <scope>NUCLEOTIDE SEQUENCE [LARGE SCALE GENOMIC DNA]</scope>
    <source>
        <strain evidence="8">cv. F153</strain>
    </source>
</reference>
<accession>A0A6P5G086</accession>
<dbReference type="Proteomes" id="UP000515123">
    <property type="component" value="Linkage group 13"/>
</dbReference>
<evidence type="ECO:0000256" key="6">
    <source>
        <dbReference type="SAM" id="SignalP"/>
    </source>
</evidence>